<evidence type="ECO:0000259" key="1">
    <source>
        <dbReference type="Pfam" id="PF20253"/>
    </source>
</evidence>
<evidence type="ECO:0000313" key="3">
    <source>
        <dbReference type="Proteomes" id="UP000250140"/>
    </source>
</evidence>
<dbReference type="Proteomes" id="UP000250140">
    <property type="component" value="Unassembled WGS sequence"/>
</dbReference>
<organism evidence="2 3">
    <name type="scientific">Glonium stellatum</name>
    <dbReference type="NCBI Taxonomy" id="574774"/>
    <lineage>
        <taxon>Eukaryota</taxon>
        <taxon>Fungi</taxon>
        <taxon>Dikarya</taxon>
        <taxon>Ascomycota</taxon>
        <taxon>Pezizomycotina</taxon>
        <taxon>Dothideomycetes</taxon>
        <taxon>Pleosporomycetidae</taxon>
        <taxon>Gloniales</taxon>
        <taxon>Gloniaceae</taxon>
        <taxon>Glonium</taxon>
    </lineage>
</organism>
<gene>
    <name evidence="2" type="ORF">AOQ84DRAFT_399341</name>
</gene>
<keyword evidence="3" id="KW-1185">Reference proteome</keyword>
<feature type="domain" description="DUF6604" evidence="1">
    <location>
        <begin position="3"/>
        <end position="158"/>
    </location>
</feature>
<dbReference type="OrthoDB" id="5238236at2759"/>
<dbReference type="EMBL" id="KV750191">
    <property type="protein sequence ID" value="OCL05854.1"/>
    <property type="molecule type" value="Genomic_DNA"/>
</dbReference>
<dbReference type="Pfam" id="PF20253">
    <property type="entry name" value="DUF6604"/>
    <property type="match status" value="1"/>
</dbReference>
<dbReference type="PANTHER" id="PTHR38795:SF1">
    <property type="entry name" value="DUF6604 DOMAIN-CONTAINING PROTEIN"/>
    <property type="match status" value="1"/>
</dbReference>
<reference evidence="2 3" key="1">
    <citation type="journal article" date="2016" name="Nat. Commun.">
        <title>Ectomycorrhizal ecology is imprinted in the genome of the dominant symbiotic fungus Cenococcum geophilum.</title>
        <authorList>
            <consortium name="DOE Joint Genome Institute"/>
            <person name="Peter M."/>
            <person name="Kohler A."/>
            <person name="Ohm R.A."/>
            <person name="Kuo A."/>
            <person name="Krutzmann J."/>
            <person name="Morin E."/>
            <person name="Arend M."/>
            <person name="Barry K.W."/>
            <person name="Binder M."/>
            <person name="Choi C."/>
            <person name="Clum A."/>
            <person name="Copeland A."/>
            <person name="Grisel N."/>
            <person name="Haridas S."/>
            <person name="Kipfer T."/>
            <person name="LaButti K."/>
            <person name="Lindquist E."/>
            <person name="Lipzen A."/>
            <person name="Maire R."/>
            <person name="Meier B."/>
            <person name="Mihaltcheva S."/>
            <person name="Molinier V."/>
            <person name="Murat C."/>
            <person name="Poggeler S."/>
            <person name="Quandt C.A."/>
            <person name="Sperisen C."/>
            <person name="Tritt A."/>
            <person name="Tisserant E."/>
            <person name="Crous P.W."/>
            <person name="Henrissat B."/>
            <person name="Nehls U."/>
            <person name="Egli S."/>
            <person name="Spatafora J.W."/>
            <person name="Grigoriev I.V."/>
            <person name="Martin F.M."/>
        </authorList>
    </citation>
    <scope>NUCLEOTIDE SEQUENCE [LARGE SCALE GENOMIC DNA]</scope>
    <source>
        <strain evidence="2 3">CBS 207.34</strain>
    </source>
</reference>
<protein>
    <recommendedName>
        <fullName evidence="1">DUF6604 domain-containing protein</fullName>
    </recommendedName>
</protein>
<proteinExistence type="predicted"/>
<sequence length="724" mass="82313">MIVVKDFISLAQCIASYKSVVDVSAEFAATLDRAIAVRKEHTTLHSAFSDEERAKEGSNEGHMHFIGVLEEVRTILKPRMSAKSLERSAALYARSESPTPELCSSFGNSFENLSIEEPSNNFLASFDPGTKQGTTVKQPEYEVEHIHDLAAEFIKAFPEYADAEKIIKIFYVAQCLTHGEDPMYKERPDDGLNFKMYDVGSLAFLPTLVLLSSFASVLEVNSTPIMKPGFYGHYNASSDRKAKSSREKFLEDKIILLEALPDFCLIARANNTSIPGEDELTRGLRKFFKDKTISLWLVFAAQTFLDINHSLREGTERAFAELQRTGKNIEASLNENFRFHENLKVETWPKSNDMVLQDILDRINVFVKVDPITKAKQLLRVREGVSSEPFFLYRRHPLLCGLMTFALKALFKEAGIAFANAWGSILYASHIYNTARQEKFLEGQWIGMEMAIGLHGAEKFYVGDHPKAIKEYFKRFYLSMGYSAANFAKNKRKGLPIVSKAGPRGLEDLSPISQIFKERLCHPSYKTTRLDLTLEDAQKILDNAVVNNDASINEAESDRAKKGLPELPIEGFPKERTRLNRKLHKQWERYHSCTLTQLLYSLRDAIQPEVFELTFDHFRLHRMCWRLLRMIKENLDEELKKLYGPGYLETESQLPFVVGYIFMAATNTKTLAGLLHPKKNDEVTSKLLMKAAETVQGMLDSGVGDFCLKLMRESWGMGIEIEFD</sequence>
<evidence type="ECO:0000313" key="2">
    <source>
        <dbReference type="EMBL" id="OCL05854.1"/>
    </source>
</evidence>
<dbReference type="AlphaFoldDB" id="A0A8E2JQY7"/>
<dbReference type="InterPro" id="IPR046539">
    <property type="entry name" value="DUF6604"/>
</dbReference>
<accession>A0A8E2JQY7</accession>
<name>A0A8E2JQY7_9PEZI</name>
<dbReference type="PANTHER" id="PTHR38795">
    <property type="entry name" value="DUF6604 DOMAIN-CONTAINING PROTEIN"/>
    <property type="match status" value="1"/>
</dbReference>